<keyword evidence="1" id="KW-0472">Membrane</keyword>
<dbReference type="Gene3D" id="1.20.120.1220">
    <property type="match status" value="1"/>
</dbReference>
<protein>
    <recommendedName>
        <fullName evidence="4">Prepilin type IV endopeptidase peptidase domain-containing protein</fullName>
    </recommendedName>
</protein>
<feature type="transmembrane region" description="Helical" evidence="1">
    <location>
        <begin position="115"/>
        <end position="136"/>
    </location>
</feature>
<evidence type="ECO:0008006" key="4">
    <source>
        <dbReference type="Google" id="ProtNLM"/>
    </source>
</evidence>
<feature type="transmembrane region" description="Helical" evidence="1">
    <location>
        <begin position="91"/>
        <end position="109"/>
    </location>
</feature>
<gene>
    <name evidence="2" type="ORF">LC1Nh_0662</name>
</gene>
<dbReference type="Proteomes" id="UP000377803">
    <property type="component" value="Chromosome"/>
</dbReference>
<dbReference type="AlphaFoldDB" id="A0A5Q0UFY5"/>
<dbReference type="KEGG" id="ncon:LC1Nh_0662"/>
<feature type="transmembrane region" description="Helical" evidence="1">
    <location>
        <begin position="6"/>
        <end position="24"/>
    </location>
</feature>
<reference evidence="3" key="1">
    <citation type="submission" date="2019-05" db="EMBL/GenBank/DDBJ databases">
        <title>Candidatus Nanohalobium constans, a novel model system to study the DPANN nano-sized archaea: genomic and physiological characterization of a nanoarchaeon co-cultured with its chitinotrophic host.</title>
        <authorList>
            <person name="La Cono V."/>
            <person name="Arcadi E."/>
            <person name="Crisafi F."/>
            <person name="Denaro R."/>
            <person name="La Spada G."/>
            <person name="Messina E."/>
            <person name="Smedile F."/>
            <person name="Toshchakov S.V."/>
            <person name="Shevchenko M.A."/>
            <person name="Golyshin P.N."/>
            <person name="Golyshina O.V."/>
            <person name="Ferrer M."/>
            <person name="Rohde M."/>
            <person name="Mushegian A."/>
            <person name="Sorokin D.Y."/>
            <person name="Giuliano L."/>
            <person name="Yakimov M.M."/>
        </authorList>
    </citation>
    <scope>NUCLEOTIDE SEQUENCE [LARGE SCALE GENOMIC DNA]</scope>
    <source>
        <strain evidence="3">LC1Nh</strain>
    </source>
</reference>
<keyword evidence="3" id="KW-1185">Reference proteome</keyword>
<proteinExistence type="predicted"/>
<dbReference type="EMBL" id="CP040089">
    <property type="protein sequence ID" value="QGA80553.1"/>
    <property type="molecule type" value="Genomic_DNA"/>
</dbReference>
<feature type="transmembrane region" description="Helical" evidence="1">
    <location>
        <begin position="247"/>
        <end position="267"/>
    </location>
</feature>
<organism evidence="2 3">
    <name type="scientific">Candidatus Nanohalobium constans</name>
    <dbReference type="NCBI Taxonomy" id="2565781"/>
    <lineage>
        <taxon>Archaea</taxon>
        <taxon>Candidatus Nanohalarchaeota</taxon>
        <taxon>Candidatus Nanohalobia</taxon>
        <taxon>Candidatus Nanohalobiales</taxon>
        <taxon>Candidatus Nanohalobiaceae</taxon>
        <taxon>Candidatus Nanohalobium</taxon>
    </lineage>
</organism>
<name>A0A5Q0UFY5_9ARCH</name>
<dbReference type="RefSeq" id="WP_153550293.1">
    <property type="nucleotide sequence ID" value="NZ_CP040089.1"/>
</dbReference>
<evidence type="ECO:0000256" key="1">
    <source>
        <dbReference type="SAM" id="Phobius"/>
    </source>
</evidence>
<accession>A0A5Q0UFY5</accession>
<dbReference type="GeneID" id="42365048"/>
<evidence type="ECO:0000313" key="2">
    <source>
        <dbReference type="EMBL" id="QGA80553.1"/>
    </source>
</evidence>
<keyword evidence="1" id="KW-0812">Transmembrane</keyword>
<evidence type="ECO:0000313" key="3">
    <source>
        <dbReference type="Proteomes" id="UP000377803"/>
    </source>
</evidence>
<sequence length="268" mass="29449">MTVLVHFSHILTFATLFIASIFDVRSELGDVPDEFAVTAIIGGLGLHAAESFILGSWNPLIYSVVAGTIFSFYGWFAYWKGMWGGADALGLSALGFGAPYLVLSASGFISHSFNMFFNLVAVAFVYTLVFASIRALKKKGFGEQLRDKLYDDRLRIGLELGLALVIFGFLSLQNAAVIYAATAFMIFLYRFLQVVEEYALVEEVDVDELDGGEVLKEDDKIRGVSEEEISELDGTVEVMHGLRFMPVFPAALVLTDAGFTVLQYIILG</sequence>
<feature type="transmembrane region" description="Helical" evidence="1">
    <location>
        <begin position="60"/>
        <end position="79"/>
    </location>
</feature>
<feature type="transmembrane region" description="Helical" evidence="1">
    <location>
        <begin position="156"/>
        <end position="189"/>
    </location>
</feature>
<keyword evidence="1" id="KW-1133">Transmembrane helix</keyword>